<feature type="transmembrane region" description="Helical" evidence="1">
    <location>
        <begin position="97"/>
        <end position="121"/>
    </location>
</feature>
<evidence type="ECO:0000313" key="4">
    <source>
        <dbReference type="Proteomes" id="UP000000239"/>
    </source>
</evidence>
<keyword evidence="1" id="KW-1133">Transmembrane helix</keyword>
<keyword evidence="4" id="KW-1185">Reference proteome</keyword>
<dbReference type="HOGENOM" id="CLU_062431_0_0_6"/>
<feature type="transmembrane region" description="Helical" evidence="1">
    <location>
        <begin position="264"/>
        <end position="293"/>
    </location>
</feature>
<feature type="transmembrane region" description="Helical" evidence="1">
    <location>
        <begin position="61"/>
        <end position="85"/>
    </location>
</feature>
<dbReference type="KEGG" id="csa:Csal_2244"/>
<proteinExistence type="predicted"/>
<protein>
    <recommendedName>
        <fullName evidence="2">DUF6708 domain-containing protein</fullName>
    </recommendedName>
</protein>
<reference evidence="3 4" key="1">
    <citation type="journal article" date="2011" name="Stand. Genomic Sci.">
        <title>Complete genome sequence of the halophilic and highly halotolerant Chromohalobacter salexigens type strain (1H11(T)).</title>
        <authorList>
            <person name="Copeland A."/>
            <person name="O'Connor K."/>
            <person name="Lucas S."/>
            <person name="Lapidus A."/>
            <person name="Berry K.W."/>
            <person name="Detter J.C."/>
            <person name="Del Rio T.G."/>
            <person name="Hammon N."/>
            <person name="Dalin E."/>
            <person name="Tice H."/>
            <person name="Pitluck S."/>
            <person name="Bruce D."/>
            <person name="Goodwin L."/>
            <person name="Han C."/>
            <person name="Tapia R."/>
            <person name="Saunders E."/>
            <person name="Schmutz J."/>
            <person name="Brettin T."/>
            <person name="Larimer F."/>
            <person name="Land M."/>
            <person name="Hauser L."/>
            <person name="Vargas C."/>
            <person name="Nieto J.J."/>
            <person name="Kyrpides N.C."/>
            <person name="Ivanova N."/>
            <person name="Goker M."/>
            <person name="Klenk H.P."/>
            <person name="Csonka L.N."/>
            <person name="Woyke T."/>
        </authorList>
    </citation>
    <scope>NUCLEOTIDE SEQUENCE [LARGE SCALE GENOMIC DNA]</scope>
    <source>
        <strain evidence="4">ATCC BAA-138 / DSM 3043 / CIP 106854 / NCIMB 13768 / 1H11</strain>
    </source>
</reference>
<gene>
    <name evidence="3" type="ordered locus">Csal_2244</name>
</gene>
<sequence length="308" mass="36205">MKQFEKATEKYGKQYRGMQEEKVSDAPSDARSIYKMNDTYMDVRTFFDEWRGGVTLGLSPLLLGVFGFPFSFLIPLLDVFFYGVWPTTGESAELLDYLAAVFMWGIWFVMLAAFIYLFWIFRMECLVQRHIVVRFNRKTRKIYINRPNFAGGNQVYDWDDVVASADPDDQVVTKKRKREILMLFFFKQRTGAEHHDVVFLGAPLRSDHELYALWEYIRRYMEEGPESIPKPKCIPSFPWPWRSLLAPWSFLENKWAAAPWSPRMIALVLIASPVMLLHAVAHWCSLLLCWPVYWPRQLRRESTASEPV</sequence>
<feature type="domain" description="DUF6708" evidence="2">
    <location>
        <begin position="112"/>
        <end position="305"/>
    </location>
</feature>
<dbReference type="OrthoDB" id="6050524at2"/>
<keyword evidence="1" id="KW-0812">Transmembrane</keyword>
<dbReference type="InterPro" id="IPR046554">
    <property type="entry name" value="DUF6708"/>
</dbReference>
<dbReference type="eggNOG" id="ENOG502ZXBP">
    <property type="taxonomic scope" value="Bacteria"/>
</dbReference>
<dbReference type="AlphaFoldDB" id="Q1QVB3"/>
<evidence type="ECO:0000259" key="2">
    <source>
        <dbReference type="Pfam" id="PF20455"/>
    </source>
</evidence>
<dbReference type="Pfam" id="PF20455">
    <property type="entry name" value="DUF6708"/>
    <property type="match status" value="1"/>
</dbReference>
<accession>Q1QVB3</accession>
<evidence type="ECO:0000256" key="1">
    <source>
        <dbReference type="SAM" id="Phobius"/>
    </source>
</evidence>
<name>Q1QVB3_CHRI1</name>
<organism evidence="3 4">
    <name type="scientific">Chromohalobacter israelensis (strain ATCC BAA-138 / DSM 3043 / CIP 106854 / NCIMB 13768 / 1H11)</name>
    <name type="common">Chromohalobacter salexigens</name>
    <dbReference type="NCBI Taxonomy" id="290398"/>
    <lineage>
        <taxon>Bacteria</taxon>
        <taxon>Pseudomonadati</taxon>
        <taxon>Pseudomonadota</taxon>
        <taxon>Gammaproteobacteria</taxon>
        <taxon>Oceanospirillales</taxon>
        <taxon>Halomonadaceae</taxon>
        <taxon>Chromohalobacter</taxon>
    </lineage>
</organism>
<keyword evidence="1" id="KW-0472">Membrane</keyword>
<dbReference type="Proteomes" id="UP000000239">
    <property type="component" value="Chromosome"/>
</dbReference>
<dbReference type="EMBL" id="CP000285">
    <property type="protein sequence ID" value="ABE59595.1"/>
    <property type="molecule type" value="Genomic_DNA"/>
</dbReference>
<evidence type="ECO:0000313" key="3">
    <source>
        <dbReference type="EMBL" id="ABE59595.1"/>
    </source>
</evidence>